<dbReference type="PANTHER" id="PTHR43820:SF4">
    <property type="entry name" value="HIGH-AFFINITY BRANCHED-CHAIN AMINO ACID TRANSPORT ATP-BINDING PROTEIN LIVF"/>
    <property type="match status" value="1"/>
</dbReference>
<dbReference type="SUPFAM" id="SSF52540">
    <property type="entry name" value="P-loop containing nucleoside triphosphate hydrolases"/>
    <property type="match status" value="1"/>
</dbReference>
<dbReference type="InterPro" id="IPR003593">
    <property type="entry name" value="AAA+_ATPase"/>
</dbReference>
<keyword evidence="3" id="KW-0547">Nucleotide-binding</keyword>
<reference evidence="9" key="1">
    <citation type="submission" date="2015-11" db="EMBL/GenBank/DDBJ databases">
        <authorList>
            <person name="Varghese N."/>
        </authorList>
    </citation>
    <scope>NUCLEOTIDE SEQUENCE [LARGE SCALE GENOMIC DNA]</scope>
    <source>
        <strain evidence="9">DSM 45899</strain>
    </source>
</reference>
<dbReference type="CDD" id="cd03224">
    <property type="entry name" value="ABC_TM1139_LivF_branched"/>
    <property type="match status" value="1"/>
</dbReference>
<evidence type="ECO:0000256" key="6">
    <source>
        <dbReference type="SAM" id="MobiDB-lite"/>
    </source>
</evidence>
<dbReference type="InterPro" id="IPR017871">
    <property type="entry name" value="ABC_transporter-like_CS"/>
</dbReference>
<dbReference type="AlphaFoldDB" id="A0A0S4QG48"/>
<dbReference type="GO" id="GO:0005524">
    <property type="term" value="F:ATP binding"/>
    <property type="evidence" value="ECO:0007669"/>
    <property type="project" value="UniProtKB-KW"/>
</dbReference>
<feature type="region of interest" description="Disordered" evidence="6">
    <location>
        <begin position="1"/>
        <end position="54"/>
    </location>
</feature>
<keyword evidence="2" id="KW-0813">Transport</keyword>
<organism evidence="8 9">
    <name type="scientific">Parafrankia irregularis</name>
    <dbReference type="NCBI Taxonomy" id="795642"/>
    <lineage>
        <taxon>Bacteria</taxon>
        <taxon>Bacillati</taxon>
        <taxon>Actinomycetota</taxon>
        <taxon>Actinomycetes</taxon>
        <taxon>Frankiales</taxon>
        <taxon>Frankiaceae</taxon>
        <taxon>Parafrankia</taxon>
    </lineage>
</organism>
<evidence type="ECO:0000313" key="8">
    <source>
        <dbReference type="EMBL" id="CUU54517.1"/>
    </source>
</evidence>
<dbReference type="Pfam" id="PF00005">
    <property type="entry name" value="ABC_tran"/>
    <property type="match status" value="1"/>
</dbReference>
<evidence type="ECO:0000259" key="7">
    <source>
        <dbReference type="PROSITE" id="PS50893"/>
    </source>
</evidence>
<dbReference type="GO" id="GO:0015658">
    <property type="term" value="F:branched-chain amino acid transmembrane transporter activity"/>
    <property type="evidence" value="ECO:0007669"/>
    <property type="project" value="TreeGrafter"/>
</dbReference>
<keyword evidence="9" id="KW-1185">Reference proteome</keyword>
<keyword evidence="5" id="KW-0029">Amino-acid transport</keyword>
<protein>
    <submittedName>
        <fullName evidence="8">Branched-chain amino acid transport system ATP-binding protein</fullName>
    </submittedName>
</protein>
<dbReference type="GO" id="GO:0015807">
    <property type="term" value="P:L-amino acid transport"/>
    <property type="evidence" value="ECO:0007669"/>
    <property type="project" value="TreeGrafter"/>
</dbReference>
<name>A0A0S4QG48_9ACTN</name>
<dbReference type="PROSITE" id="PS50893">
    <property type="entry name" value="ABC_TRANSPORTER_2"/>
    <property type="match status" value="1"/>
</dbReference>
<dbReference type="SMART" id="SM00382">
    <property type="entry name" value="AAA"/>
    <property type="match status" value="1"/>
</dbReference>
<dbReference type="InterPro" id="IPR052156">
    <property type="entry name" value="BCAA_Transport_ATP-bd_LivF"/>
</dbReference>
<evidence type="ECO:0000256" key="5">
    <source>
        <dbReference type="ARBA" id="ARBA00022970"/>
    </source>
</evidence>
<evidence type="ECO:0000256" key="1">
    <source>
        <dbReference type="ARBA" id="ARBA00005417"/>
    </source>
</evidence>
<feature type="compositionally biased region" description="Low complexity" evidence="6">
    <location>
        <begin position="15"/>
        <end position="49"/>
    </location>
</feature>
<dbReference type="Gene3D" id="3.40.50.300">
    <property type="entry name" value="P-loop containing nucleotide triphosphate hydrolases"/>
    <property type="match status" value="1"/>
</dbReference>
<gene>
    <name evidence="8" type="ORF">Ga0074812_1037</name>
</gene>
<dbReference type="Proteomes" id="UP000198802">
    <property type="component" value="Unassembled WGS sequence"/>
</dbReference>
<dbReference type="PROSITE" id="PS00211">
    <property type="entry name" value="ABC_TRANSPORTER_1"/>
    <property type="match status" value="1"/>
</dbReference>
<keyword evidence="4 8" id="KW-0067">ATP-binding</keyword>
<dbReference type="EMBL" id="FAOZ01000003">
    <property type="protein sequence ID" value="CUU54517.1"/>
    <property type="molecule type" value="Genomic_DNA"/>
</dbReference>
<evidence type="ECO:0000256" key="3">
    <source>
        <dbReference type="ARBA" id="ARBA00022741"/>
    </source>
</evidence>
<sequence length="293" mass="30321">MSDAQAVEEGAGTMTGPTSEETATSEPTAAAVPAAAGSKTETAEAAPAVVPAPAPAPQAPVLELRDVVAGYGPFRALFGVSFEVAPGEALALVGSNGVGKTTVARVASGLVTPTQGTVHVDGTDMTGAKPYRYARAGVAHATEGRSVFATLTVEENLALSFGRVRGKRGVREALEQAYELFPVLGERRRQLAGSMSGGQQRMLSMARVMVEVPKILVADELSLGLAPIIVAELYEALRKLREQGTALLIVEQQVAHALDLCDRVVLLGHGSVEWTGASADAGDVVTQAFEPAH</sequence>
<evidence type="ECO:0000313" key="9">
    <source>
        <dbReference type="Proteomes" id="UP000198802"/>
    </source>
</evidence>
<evidence type="ECO:0000256" key="4">
    <source>
        <dbReference type="ARBA" id="ARBA00022840"/>
    </source>
</evidence>
<dbReference type="RefSeq" id="WP_091272141.1">
    <property type="nucleotide sequence ID" value="NZ_FAOZ01000003.1"/>
</dbReference>
<comment type="similarity">
    <text evidence="1">Belongs to the ABC transporter superfamily.</text>
</comment>
<dbReference type="PANTHER" id="PTHR43820">
    <property type="entry name" value="HIGH-AFFINITY BRANCHED-CHAIN AMINO ACID TRANSPORT ATP-BINDING PROTEIN LIVF"/>
    <property type="match status" value="1"/>
</dbReference>
<feature type="domain" description="ABC transporter" evidence="7">
    <location>
        <begin position="62"/>
        <end position="288"/>
    </location>
</feature>
<proteinExistence type="inferred from homology"/>
<accession>A0A0S4QG48</accession>
<dbReference type="GO" id="GO:0016887">
    <property type="term" value="F:ATP hydrolysis activity"/>
    <property type="evidence" value="ECO:0007669"/>
    <property type="project" value="InterPro"/>
</dbReference>
<dbReference type="InterPro" id="IPR003439">
    <property type="entry name" value="ABC_transporter-like_ATP-bd"/>
</dbReference>
<evidence type="ECO:0000256" key="2">
    <source>
        <dbReference type="ARBA" id="ARBA00022448"/>
    </source>
</evidence>
<dbReference type="InterPro" id="IPR027417">
    <property type="entry name" value="P-loop_NTPase"/>
</dbReference>